<dbReference type="GO" id="GO:0006508">
    <property type="term" value="P:proteolysis"/>
    <property type="evidence" value="ECO:0007669"/>
    <property type="project" value="UniProtKB-KW"/>
</dbReference>
<dbReference type="GO" id="GO:0016926">
    <property type="term" value="P:protein desumoylation"/>
    <property type="evidence" value="ECO:0007669"/>
    <property type="project" value="UniProtKB-ARBA"/>
</dbReference>
<evidence type="ECO:0000313" key="7">
    <source>
        <dbReference type="EMBL" id="KAH8073385.1"/>
    </source>
</evidence>
<dbReference type="GO" id="GO:0019783">
    <property type="term" value="F:ubiquitin-like protein peptidase activity"/>
    <property type="evidence" value="ECO:0007669"/>
    <property type="project" value="UniProtKB-ARBA"/>
</dbReference>
<comment type="caution">
    <text evidence="7">The sequence shown here is derived from an EMBL/GenBank/DDBJ whole genome shotgun (WGS) entry which is preliminary data.</text>
</comment>
<dbReference type="EMBL" id="JAEVFJ010000074">
    <property type="protein sequence ID" value="KAH8073385.1"/>
    <property type="molecule type" value="Genomic_DNA"/>
</dbReference>
<dbReference type="InterPro" id="IPR003653">
    <property type="entry name" value="Peptidase_C48_C"/>
</dbReference>
<accession>A0A8K0UEY7</accession>
<organism evidence="7 8">
    <name type="scientific">Cristinia sonorae</name>
    <dbReference type="NCBI Taxonomy" id="1940300"/>
    <lineage>
        <taxon>Eukaryota</taxon>
        <taxon>Fungi</taxon>
        <taxon>Dikarya</taxon>
        <taxon>Basidiomycota</taxon>
        <taxon>Agaricomycotina</taxon>
        <taxon>Agaricomycetes</taxon>
        <taxon>Agaricomycetidae</taxon>
        <taxon>Agaricales</taxon>
        <taxon>Pleurotineae</taxon>
        <taxon>Stephanosporaceae</taxon>
        <taxon>Cristinia</taxon>
    </lineage>
</organism>
<proteinExistence type="inferred from homology"/>
<sequence>MVPPVRQPRLFIFYTFRIRAGFMSKQSSSGNCLVMSAELGSYFYQRRVGDLIRKIRRKEKWPLWDKQVILIPVCGSSHWFLIAILNPRRVLEPPSGDNPLRTRCCTLVFDSLGIPRPDISAEVNRYLEERARMENLEFLSATYTVDVMVPLQPNGHDCGIFTIFYATTVMFAFDWVMQMIAQQPDRTADITVKAGHLSNWGKVGDIIQIRQHLLDTLETSMRKPVERPADDGDDSDIEVSELYPTGSIPAVKRGQVAPTHPFNTVDNPIVIDDD</sequence>
<gene>
    <name evidence="7" type="ORF">BXZ70DRAFT_747888</name>
</gene>
<keyword evidence="4" id="KW-0788">Thiol protease</keyword>
<evidence type="ECO:0000256" key="1">
    <source>
        <dbReference type="ARBA" id="ARBA00005234"/>
    </source>
</evidence>
<dbReference type="InterPro" id="IPR038765">
    <property type="entry name" value="Papain-like_cys_pep_sf"/>
</dbReference>
<evidence type="ECO:0000256" key="2">
    <source>
        <dbReference type="ARBA" id="ARBA00022670"/>
    </source>
</evidence>
<dbReference type="SUPFAM" id="SSF54001">
    <property type="entry name" value="Cysteine proteinases"/>
    <property type="match status" value="1"/>
</dbReference>
<dbReference type="AlphaFoldDB" id="A0A8K0UEY7"/>
<dbReference type="Proteomes" id="UP000813824">
    <property type="component" value="Unassembled WGS sequence"/>
</dbReference>
<dbReference type="Pfam" id="PF02902">
    <property type="entry name" value="Peptidase_C48"/>
    <property type="match status" value="1"/>
</dbReference>
<reference evidence="7" key="1">
    <citation type="journal article" date="2021" name="New Phytol.">
        <title>Evolutionary innovations through gain and loss of genes in the ectomycorrhizal Boletales.</title>
        <authorList>
            <person name="Wu G."/>
            <person name="Miyauchi S."/>
            <person name="Morin E."/>
            <person name="Kuo A."/>
            <person name="Drula E."/>
            <person name="Varga T."/>
            <person name="Kohler A."/>
            <person name="Feng B."/>
            <person name="Cao Y."/>
            <person name="Lipzen A."/>
            <person name="Daum C."/>
            <person name="Hundley H."/>
            <person name="Pangilinan J."/>
            <person name="Johnson J."/>
            <person name="Barry K."/>
            <person name="LaButti K."/>
            <person name="Ng V."/>
            <person name="Ahrendt S."/>
            <person name="Min B."/>
            <person name="Choi I.G."/>
            <person name="Park H."/>
            <person name="Plett J.M."/>
            <person name="Magnuson J."/>
            <person name="Spatafora J.W."/>
            <person name="Nagy L.G."/>
            <person name="Henrissat B."/>
            <person name="Grigoriev I.V."/>
            <person name="Yang Z.L."/>
            <person name="Xu J."/>
            <person name="Martin F.M."/>
        </authorList>
    </citation>
    <scope>NUCLEOTIDE SEQUENCE</scope>
    <source>
        <strain evidence="7">KKN 215</strain>
    </source>
</reference>
<dbReference type="GO" id="GO:0008234">
    <property type="term" value="F:cysteine-type peptidase activity"/>
    <property type="evidence" value="ECO:0007669"/>
    <property type="project" value="UniProtKB-KW"/>
</dbReference>
<dbReference type="Gene3D" id="3.40.395.10">
    <property type="entry name" value="Adenoviral Proteinase, Chain A"/>
    <property type="match status" value="1"/>
</dbReference>
<evidence type="ECO:0000256" key="5">
    <source>
        <dbReference type="SAM" id="MobiDB-lite"/>
    </source>
</evidence>
<feature type="region of interest" description="Disordered" evidence="5">
    <location>
        <begin position="221"/>
        <end position="240"/>
    </location>
</feature>
<keyword evidence="3" id="KW-0378">Hydrolase</keyword>
<protein>
    <recommendedName>
        <fullName evidence="6">Ubiquitin-like protease family profile domain-containing protein</fullName>
    </recommendedName>
</protein>
<keyword evidence="2" id="KW-0645">Protease</keyword>
<dbReference type="OrthoDB" id="442460at2759"/>
<feature type="region of interest" description="Disordered" evidence="5">
    <location>
        <begin position="253"/>
        <end position="274"/>
    </location>
</feature>
<feature type="domain" description="Ubiquitin-like protease family profile" evidence="6">
    <location>
        <begin position="1"/>
        <end position="169"/>
    </location>
</feature>
<keyword evidence="8" id="KW-1185">Reference proteome</keyword>
<dbReference type="PANTHER" id="PTHR46915:SF6">
    <property type="entry name" value="CYSTEINE PROTEINASES SUPERFAMILY PROTEIN"/>
    <property type="match status" value="1"/>
</dbReference>
<feature type="compositionally biased region" description="Basic and acidic residues" evidence="5">
    <location>
        <begin position="221"/>
        <end position="230"/>
    </location>
</feature>
<dbReference type="PROSITE" id="PS50600">
    <property type="entry name" value="ULP_PROTEASE"/>
    <property type="match status" value="1"/>
</dbReference>
<comment type="similarity">
    <text evidence="1">Belongs to the peptidase C48 family.</text>
</comment>
<evidence type="ECO:0000256" key="4">
    <source>
        <dbReference type="ARBA" id="ARBA00022807"/>
    </source>
</evidence>
<evidence type="ECO:0000256" key="3">
    <source>
        <dbReference type="ARBA" id="ARBA00022801"/>
    </source>
</evidence>
<evidence type="ECO:0000259" key="6">
    <source>
        <dbReference type="PROSITE" id="PS50600"/>
    </source>
</evidence>
<evidence type="ECO:0000313" key="8">
    <source>
        <dbReference type="Proteomes" id="UP000813824"/>
    </source>
</evidence>
<dbReference type="PANTHER" id="PTHR46915">
    <property type="entry name" value="UBIQUITIN-LIKE PROTEASE 4-RELATED"/>
    <property type="match status" value="1"/>
</dbReference>
<name>A0A8K0UEY7_9AGAR</name>